<reference evidence="1" key="1">
    <citation type="journal article" date="2019" name="MBio">
        <title>Virus Genomes from Deep Sea Sediments Expand the Ocean Megavirome and Support Independent Origins of Viral Gigantism.</title>
        <authorList>
            <person name="Backstrom D."/>
            <person name="Yutin N."/>
            <person name="Jorgensen S.L."/>
            <person name="Dharamshi J."/>
            <person name="Homa F."/>
            <person name="Zaremba-Niedwiedzka K."/>
            <person name="Spang A."/>
            <person name="Wolf Y.I."/>
            <person name="Koonin E.V."/>
            <person name="Ettema T.J."/>
        </authorList>
    </citation>
    <scope>NUCLEOTIDE SEQUENCE</scope>
</reference>
<accession>A0A4D5XFA5</accession>
<evidence type="ECO:0000313" key="1">
    <source>
        <dbReference type="EMBL" id="QBK90284.1"/>
    </source>
</evidence>
<protein>
    <submittedName>
        <fullName evidence="1">Uncharacterized protein</fullName>
    </submittedName>
</protein>
<sequence>MQKDDIYMEDEYIYSIYELLYCIDIPLPTNVIYKIKKRFLPKTSLLSIMKTTNVGSKNKITKIKNIDINSMNMIINLFDNQ</sequence>
<proteinExistence type="predicted"/>
<dbReference type="EMBL" id="MK500473">
    <property type="protein sequence ID" value="QBK90284.1"/>
    <property type="molecule type" value="Genomic_DNA"/>
</dbReference>
<organism evidence="1">
    <name type="scientific">Pithovirus LCPAC102</name>
    <dbReference type="NCBI Taxonomy" id="2506587"/>
    <lineage>
        <taxon>Viruses</taxon>
        <taxon>Pithoviruses</taxon>
    </lineage>
</organism>
<name>A0A4D5XFA5_9VIRU</name>
<gene>
    <name evidence="1" type="ORF">LCPAC102_01970</name>
</gene>